<dbReference type="InterPro" id="IPR057326">
    <property type="entry name" value="KR_dom"/>
</dbReference>
<evidence type="ECO:0000313" key="5">
    <source>
        <dbReference type="EMBL" id="GAA1394384.1"/>
    </source>
</evidence>
<dbReference type="PIRSF" id="PIRSF000126">
    <property type="entry name" value="11-beta-HSD1"/>
    <property type="match status" value="1"/>
</dbReference>
<dbReference type="Gene3D" id="3.40.50.720">
    <property type="entry name" value="NAD(P)-binding Rossmann-like Domain"/>
    <property type="match status" value="1"/>
</dbReference>
<dbReference type="Proteomes" id="UP001501414">
    <property type="component" value="Unassembled WGS sequence"/>
</dbReference>
<dbReference type="EMBL" id="BAAAJK010000026">
    <property type="protein sequence ID" value="GAA1394384.1"/>
    <property type="molecule type" value="Genomic_DNA"/>
</dbReference>
<comment type="caution">
    <text evidence="5">The sequence shown here is derived from an EMBL/GenBank/DDBJ whole genome shotgun (WGS) entry which is preliminary data.</text>
</comment>
<dbReference type="InterPro" id="IPR002347">
    <property type="entry name" value="SDR_fam"/>
</dbReference>
<accession>A0ABN1Y080</accession>
<evidence type="ECO:0000313" key="6">
    <source>
        <dbReference type="Proteomes" id="UP001501414"/>
    </source>
</evidence>
<dbReference type="PANTHER" id="PTHR44196">
    <property type="entry name" value="DEHYDROGENASE/REDUCTASE SDR FAMILY MEMBER 7B"/>
    <property type="match status" value="1"/>
</dbReference>
<dbReference type="PRINTS" id="PR00081">
    <property type="entry name" value="GDHRDH"/>
</dbReference>
<keyword evidence="6" id="KW-1185">Reference proteome</keyword>
<evidence type="ECO:0000256" key="2">
    <source>
        <dbReference type="ARBA" id="ARBA00023002"/>
    </source>
</evidence>
<dbReference type="PANTHER" id="PTHR44196:SF2">
    <property type="entry name" value="SHORT-CHAIN DEHYDROGENASE-RELATED"/>
    <property type="match status" value="1"/>
</dbReference>
<sequence length="257" mass="27076">MPSVMITGASSGIGAAFADRLAADGRDLVLVARDADRLQAAANRYRDLGVAVEVLAADLADAEQRLRVVRRLADPDVAPVDLLVNNAGLALGAPFLENEPAELTRQLQVNVASVLELTRAVLPGMVDRGAGAVVNVASVAGFLAGRGSTYPADKAWVISFTEGVAASLQGTGVRAMALCPGYVRTEFHERAGIDVGARRGPLWLEASQVVDEALADLDRGRVVSVPSRQYKAIVGLVGVLPRGVLRRITATFDRDRT</sequence>
<reference evidence="5 6" key="1">
    <citation type="journal article" date="2019" name="Int. J. Syst. Evol. Microbiol.">
        <title>The Global Catalogue of Microorganisms (GCM) 10K type strain sequencing project: providing services to taxonomists for standard genome sequencing and annotation.</title>
        <authorList>
            <consortium name="The Broad Institute Genomics Platform"/>
            <consortium name="The Broad Institute Genome Sequencing Center for Infectious Disease"/>
            <person name="Wu L."/>
            <person name="Ma J."/>
        </authorList>
    </citation>
    <scope>NUCLEOTIDE SEQUENCE [LARGE SCALE GENOMIC DNA]</scope>
    <source>
        <strain evidence="5 6">JCM 11896</strain>
    </source>
</reference>
<dbReference type="InterPro" id="IPR036291">
    <property type="entry name" value="NAD(P)-bd_dom_sf"/>
</dbReference>
<dbReference type="RefSeq" id="WP_344025179.1">
    <property type="nucleotide sequence ID" value="NZ_BAAAJK010000026.1"/>
</dbReference>
<comment type="similarity">
    <text evidence="1 3">Belongs to the short-chain dehydrogenases/reductases (SDR) family.</text>
</comment>
<evidence type="ECO:0000259" key="4">
    <source>
        <dbReference type="SMART" id="SM00822"/>
    </source>
</evidence>
<dbReference type="SMART" id="SM00822">
    <property type="entry name" value="PKS_KR"/>
    <property type="match status" value="1"/>
</dbReference>
<organism evidence="5 6">
    <name type="scientific">Pseudonocardia kongjuensis</name>
    <dbReference type="NCBI Taxonomy" id="102227"/>
    <lineage>
        <taxon>Bacteria</taxon>
        <taxon>Bacillati</taxon>
        <taxon>Actinomycetota</taxon>
        <taxon>Actinomycetes</taxon>
        <taxon>Pseudonocardiales</taxon>
        <taxon>Pseudonocardiaceae</taxon>
        <taxon>Pseudonocardia</taxon>
    </lineage>
</organism>
<keyword evidence="2" id="KW-0560">Oxidoreductase</keyword>
<evidence type="ECO:0000256" key="3">
    <source>
        <dbReference type="RuleBase" id="RU000363"/>
    </source>
</evidence>
<feature type="domain" description="Ketoreductase" evidence="4">
    <location>
        <begin position="2"/>
        <end position="186"/>
    </location>
</feature>
<dbReference type="Pfam" id="PF00106">
    <property type="entry name" value="adh_short"/>
    <property type="match status" value="1"/>
</dbReference>
<dbReference type="PRINTS" id="PR00080">
    <property type="entry name" value="SDRFAMILY"/>
</dbReference>
<name>A0ABN1Y080_9PSEU</name>
<gene>
    <name evidence="5" type="ORF">GCM10009613_42360</name>
</gene>
<dbReference type="SUPFAM" id="SSF51735">
    <property type="entry name" value="NAD(P)-binding Rossmann-fold domains"/>
    <property type="match status" value="1"/>
</dbReference>
<dbReference type="CDD" id="cd05233">
    <property type="entry name" value="SDR_c"/>
    <property type="match status" value="1"/>
</dbReference>
<proteinExistence type="inferred from homology"/>
<protein>
    <submittedName>
        <fullName evidence="5">SDR family oxidoreductase</fullName>
    </submittedName>
</protein>
<evidence type="ECO:0000256" key="1">
    <source>
        <dbReference type="ARBA" id="ARBA00006484"/>
    </source>
</evidence>